<proteinExistence type="evidence at transcript level"/>
<evidence type="ECO:0000256" key="1">
    <source>
        <dbReference type="ARBA" id="ARBA00007553"/>
    </source>
</evidence>
<dbReference type="GO" id="GO:0002376">
    <property type="term" value="P:immune system process"/>
    <property type="evidence" value="ECO:0007669"/>
    <property type="project" value="UniProtKB-KW"/>
</dbReference>
<keyword evidence="3" id="KW-0732">Signal</keyword>
<dbReference type="Pfam" id="PF01510">
    <property type="entry name" value="Amidase_2"/>
    <property type="match status" value="1"/>
</dbReference>
<evidence type="ECO:0000259" key="4">
    <source>
        <dbReference type="SMART" id="SM00644"/>
    </source>
</evidence>
<organism evidence="6">
    <name type="scientific">Eisenia andrei</name>
    <dbReference type="NCBI Taxonomy" id="168636"/>
    <lineage>
        <taxon>Eukaryota</taxon>
        <taxon>Metazoa</taxon>
        <taxon>Spiralia</taxon>
        <taxon>Lophotrochozoa</taxon>
        <taxon>Annelida</taxon>
        <taxon>Clitellata</taxon>
        <taxon>Oligochaeta</taxon>
        <taxon>Crassiclitellata</taxon>
        <taxon>Lumbricina</taxon>
        <taxon>Lumbricidae</taxon>
        <taxon>Lumbricinae</taxon>
        <taxon>Eisenia</taxon>
    </lineage>
</organism>
<dbReference type="GO" id="GO:0009253">
    <property type="term" value="P:peptidoglycan catabolic process"/>
    <property type="evidence" value="ECO:0007669"/>
    <property type="project" value="InterPro"/>
</dbReference>
<evidence type="ECO:0000256" key="3">
    <source>
        <dbReference type="SAM" id="SignalP"/>
    </source>
</evidence>
<dbReference type="GO" id="GO:0008270">
    <property type="term" value="F:zinc ion binding"/>
    <property type="evidence" value="ECO:0007669"/>
    <property type="project" value="InterPro"/>
</dbReference>
<reference evidence="6" key="1">
    <citation type="submission" date="2022-02" db="EMBL/GenBank/DDBJ databases">
        <authorList>
            <person name="Park B.J."/>
            <person name="Yoon Y.B."/>
            <person name="Cho S.J."/>
            <person name="Park S.C."/>
        </authorList>
    </citation>
    <scope>NUCLEOTIDE SEQUENCE</scope>
</reference>
<comment type="similarity">
    <text evidence="1">Belongs to the N-acetylmuramoyl-L-alanine amidase 2 family.</text>
</comment>
<dbReference type="EMBL" id="OM835895">
    <property type="protein sequence ID" value="WAQ69889.1"/>
    <property type="molecule type" value="mRNA"/>
</dbReference>
<dbReference type="AlphaFoldDB" id="A0A9E9G103"/>
<gene>
    <name evidence="6" type="primary">PGPR1</name>
</gene>
<feature type="signal peptide" evidence="3">
    <location>
        <begin position="1"/>
        <end position="17"/>
    </location>
</feature>
<protein>
    <submittedName>
        <fullName evidence="6">Peptidoglycan recognition protein</fullName>
    </submittedName>
</protein>
<dbReference type="InterPro" id="IPR036505">
    <property type="entry name" value="Amidase/PGRP_sf"/>
</dbReference>
<dbReference type="SMART" id="SM00701">
    <property type="entry name" value="PGRP"/>
    <property type="match status" value="1"/>
</dbReference>
<feature type="domain" description="Peptidoglycan recognition protein family" evidence="5">
    <location>
        <begin position="112"/>
        <end position="256"/>
    </location>
</feature>
<dbReference type="GO" id="GO:0008745">
    <property type="term" value="F:N-acetylmuramoyl-L-alanine amidase activity"/>
    <property type="evidence" value="ECO:0007669"/>
    <property type="project" value="InterPro"/>
</dbReference>
<accession>A0A9E9G103</accession>
<dbReference type="SMART" id="SM00644">
    <property type="entry name" value="Ami_2"/>
    <property type="match status" value="1"/>
</dbReference>
<dbReference type="FunFam" id="3.40.80.10:FF:000001">
    <property type="entry name" value="Peptidoglycan recognition protein 1"/>
    <property type="match status" value="1"/>
</dbReference>
<dbReference type="SUPFAM" id="SSF55846">
    <property type="entry name" value="N-acetylmuramoyl-L-alanine amidase-like"/>
    <property type="match status" value="1"/>
</dbReference>
<dbReference type="InterPro" id="IPR006619">
    <property type="entry name" value="PGRP_domain_met/bac"/>
</dbReference>
<dbReference type="InterPro" id="IPR002502">
    <property type="entry name" value="Amidase_domain"/>
</dbReference>
<dbReference type="CDD" id="cd06583">
    <property type="entry name" value="PGRP"/>
    <property type="match status" value="1"/>
</dbReference>
<name>A0A9E9G103_9ANNE</name>
<dbReference type="InterPro" id="IPR015510">
    <property type="entry name" value="PGRP"/>
</dbReference>
<feature type="domain" description="N-acetylmuramoyl-L-alanine amidase" evidence="4">
    <location>
        <begin position="126"/>
        <end position="262"/>
    </location>
</feature>
<dbReference type="Gene3D" id="3.40.80.10">
    <property type="entry name" value="Peptidoglycan recognition protein-like"/>
    <property type="match status" value="1"/>
</dbReference>
<evidence type="ECO:0000313" key="6">
    <source>
        <dbReference type="EMBL" id="WAQ69889.1"/>
    </source>
</evidence>
<dbReference type="PANTHER" id="PTHR11022:SF41">
    <property type="entry name" value="PEPTIDOGLYCAN-RECOGNITION PROTEIN LC-RELATED"/>
    <property type="match status" value="1"/>
</dbReference>
<feature type="chain" id="PRO_5038935859" evidence="3">
    <location>
        <begin position="18"/>
        <end position="291"/>
    </location>
</feature>
<evidence type="ECO:0000259" key="5">
    <source>
        <dbReference type="SMART" id="SM00701"/>
    </source>
</evidence>
<sequence length="291" mass="31134">MFRLLLLSCCFVAAVVGDITGTDPAPGSCICLDATGVNVRDSACGDVIGSANPPQCYKAVGQNVECTLDGILYEFHAVEFGATTGWMAGIYLVMGSDSQCAGGGGPGVCSEVEQVSRAQWGARPPAWAIDPLPSKPVGMGFTHHTVTAFCYTYDECVAQMISIQNYHIDSNGWPDIGYNWLVGEDGRAYEGRGWDKIGAHTYGYNDVAVAVSVIGDFTSRVPNAAAQSALVNIFNCAIQQGILASNYEMFGHRDGGCTACPGDQLYALIRTWPQYSFRDIVNYCVEGLLED</sequence>
<dbReference type="PANTHER" id="PTHR11022">
    <property type="entry name" value="PEPTIDOGLYCAN RECOGNITION PROTEIN"/>
    <property type="match status" value="1"/>
</dbReference>
<keyword evidence="2" id="KW-0391">Immunity</keyword>
<evidence type="ECO:0000256" key="2">
    <source>
        <dbReference type="ARBA" id="ARBA00022859"/>
    </source>
</evidence>